<dbReference type="Pfam" id="PF13508">
    <property type="entry name" value="Acetyltransf_7"/>
    <property type="match status" value="1"/>
</dbReference>
<evidence type="ECO:0000313" key="4">
    <source>
        <dbReference type="EMBL" id="PLW75035.1"/>
    </source>
</evidence>
<dbReference type="GO" id="GO:0016747">
    <property type="term" value="F:acyltransferase activity, transferring groups other than amino-acyl groups"/>
    <property type="evidence" value="ECO:0007669"/>
    <property type="project" value="InterPro"/>
</dbReference>
<evidence type="ECO:0000256" key="1">
    <source>
        <dbReference type="ARBA" id="ARBA00022679"/>
    </source>
</evidence>
<accession>A0A2N5XKN8</accession>
<dbReference type="AlphaFoldDB" id="A0A2N5XKN8"/>
<evidence type="ECO:0000313" key="5">
    <source>
        <dbReference type="Proteomes" id="UP000234881"/>
    </source>
</evidence>
<sequence length="160" mass="18198">MSYTFIRSATDEDGAELARLIAGVFADYDHCFFDDDEFPELKHPASYYAAMGGQMWVAEQDGNIVGSLAIGETLDSGIFELHKVYVAKEARGQGLAWSMYNLATDLVDSRQGTCIKLWTDTRFVEGHQFYDKIGFEKVPVIRYLGDISHTWEYCYRLEAH</sequence>
<dbReference type="PANTHER" id="PTHR43877:SF2">
    <property type="entry name" value="AMINOALKYLPHOSPHONATE N-ACETYLTRANSFERASE-RELATED"/>
    <property type="match status" value="1"/>
</dbReference>
<name>A0A2N5XKN8_9HYPH</name>
<keyword evidence="2" id="KW-0012">Acyltransferase</keyword>
<evidence type="ECO:0000256" key="2">
    <source>
        <dbReference type="ARBA" id="ARBA00023315"/>
    </source>
</evidence>
<dbReference type="CDD" id="cd04301">
    <property type="entry name" value="NAT_SF"/>
    <property type="match status" value="1"/>
</dbReference>
<dbReference type="Proteomes" id="UP000234881">
    <property type="component" value="Unassembled WGS sequence"/>
</dbReference>
<organism evidence="4 5">
    <name type="scientific">Cohaesibacter celericrescens</name>
    <dbReference type="NCBI Taxonomy" id="2067669"/>
    <lineage>
        <taxon>Bacteria</taxon>
        <taxon>Pseudomonadati</taxon>
        <taxon>Pseudomonadota</taxon>
        <taxon>Alphaproteobacteria</taxon>
        <taxon>Hyphomicrobiales</taxon>
        <taxon>Cohaesibacteraceae</taxon>
    </lineage>
</organism>
<evidence type="ECO:0000259" key="3">
    <source>
        <dbReference type="PROSITE" id="PS51186"/>
    </source>
</evidence>
<proteinExistence type="predicted"/>
<dbReference type="PANTHER" id="PTHR43877">
    <property type="entry name" value="AMINOALKYLPHOSPHONATE N-ACETYLTRANSFERASE-RELATED-RELATED"/>
    <property type="match status" value="1"/>
</dbReference>
<keyword evidence="5" id="KW-1185">Reference proteome</keyword>
<keyword evidence="1 4" id="KW-0808">Transferase</keyword>
<dbReference type="SUPFAM" id="SSF55729">
    <property type="entry name" value="Acyl-CoA N-acyltransferases (Nat)"/>
    <property type="match status" value="1"/>
</dbReference>
<dbReference type="PROSITE" id="PS51186">
    <property type="entry name" value="GNAT"/>
    <property type="match status" value="1"/>
</dbReference>
<dbReference type="Gene3D" id="3.40.630.30">
    <property type="match status" value="1"/>
</dbReference>
<protein>
    <submittedName>
        <fullName evidence="4">GNAT family N-acetyltransferase</fullName>
    </submittedName>
</protein>
<gene>
    <name evidence="4" type="ORF">C0081_22310</name>
</gene>
<dbReference type="RefSeq" id="WP_101535935.1">
    <property type="nucleotide sequence ID" value="NZ_JBFHIU010000018.1"/>
</dbReference>
<feature type="domain" description="N-acetyltransferase" evidence="3">
    <location>
        <begin position="4"/>
        <end position="158"/>
    </location>
</feature>
<dbReference type="InterPro" id="IPR050832">
    <property type="entry name" value="Bact_Acetyltransf"/>
</dbReference>
<dbReference type="EMBL" id="PKUQ01000055">
    <property type="protein sequence ID" value="PLW75035.1"/>
    <property type="molecule type" value="Genomic_DNA"/>
</dbReference>
<dbReference type="OrthoDB" id="9799681at2"/>
<dbReference type="InterPro" id="IPR000182">
    <property type="entry name" value="GNAT_dom"/>
</dbReference>
<dbReference type="InterPro" id="IPR016181">
    <property type="entry name" value="Acyl_CoA_acyltransferase"/>
</dbReference>
<reference evidence="4 5" key="1">
    <citation type="submission" date="2018-01" db="EMBL/GenBank/DDBJ databases">
        <title>The draft genome sequence of Cohaesibacter sp. H1304.</title>
        <authorList>
            <person name="Wang N.-N."/>
            <person name="Du Z.-J."/>
        </authorList>
    </citation>
    <scope>NUCLEOTIDE SEQUENCE [LARGE SCALE GENOMIC DNA]</scope>
    <source>
        <strain evidence="4 5">H1304</strain>
    </source>
</reference>
<comment type="caution">
    <text evidence="4">The sequence shown here is derived from an EMBL/GenBank/DDBJ whole genome shotgun (WGS) entry which is preliminary data.</text>
</comment>